<protein>
    <recommendedName>
        <fullName evidence="10">SAP domain-containing protein</fullName>
    </recommendedName>
</protein>
<dbReference type="InterPro" id="IPR044198">
    <property type="entry name" value="DEK"/>
</dbReference>
<dbReference type="PANTHER" id="PTHR13468">
    <property type="entry name" value="DEK PROTEIN"/>
    <property type="match status" value="1"/>
</dbReference>
<name>A0AA85IWU5_TRIRE</name>
<evidence type="ECO:0000256" key="2">
    <source>
        <dbReference type="ARBA" id="ARBA00022853"/>
    </source>
</evidence>
<dbReference type="GO" id="GO:0005634">
    <property type="term" value="C:nucleus"/>
    <property type="evidence" value="ECO:0007669"/>
    <property type="project" value="UniProtKB-SubCell"/>
</dbReference>
<feature type="compositionally biased region" description="Basic residues" evidence="5">
    <location>
        <begin position="276"/>
        <end position="295"/>
    </location>
</feature>
<feature type="region of interest" description="Disordered" evidence="5">
    <location>
        <begin position="1"/>
        <end position="58"/>
    </location>
</feature>
<evidence type="ECO:0000256" key="5">
    <source>
        <dbReference type="SAM" id="MobiDB-lite"/>
    </source>
</evidence>
<feature type="domain" description="DEK-C" evidence="7">
    <location>
        <begin position="371"/>
        <end position="427"/>
    </location>
</feature>
<reference evidence="8" key="1">
    <citation type="submission" date="2022-06" db="EMBL/GenBank/DDBJ databases">
        <authorList>
            <person name="Berger JAMES D."/>
            <person name="Berger JAMES D."/>
        </authorList>
    </citation>
    <scope>NUCLEOTIDE SEQUENCE [LARGE SCALE GENOMIC DNA]</scope>
</reference>
<reference evidence="9" key="2">
    <citation type="submission" date="2023-11" db="UniProtKB">
        <authorList>
            <consortium name="WormBaseParasite"/>
        </authorList>
    </citation>
    <scope>IDENTIFICATION</scope>
</reference>
<feature type="compositionally biased region" description="Basic residues" evidence="5">
    <location>
        <begin position="203"/>
        <end position="216"/>
    </location>
</feature>
<feature type="domain" description="SAP" evidence="6">
    <location>
        <begin position="159"/>
        <end position="193"/>
    </location>
</feature>
<dbReference type="SUPFAM" id="SSF109715">
    <property type="entry name" value="DEK C-terminal domain"/>
    <property type="match status" value="1"/>
</dbReference>
<dbReference type="PROSITE" id="PS50800">
    <property type="entry name" value="SAP"/>
    <property type="match status" value="1"/>
</dbReference>
<organism evidence="8 9">
    <name type="scientific">Trichobilharzia regenti</name>
    <name type="common">Nasal bird schistosome</name>
    <dbReference type="NCBI Taxonomy" id="157069"/>
    <lineage>
        <taxon>Eukaryota</taxon>
        <taxon>Metazoa</taxon>
        <taxon>Spiralia</taxon>
        <taxon>Lophotrochozoa</taxon>
        <taxon>Platyhelminthes</taxon>
        <taxon>Trematoda</taxon>
        <taxon>Digenea</taxon>
        <taxon>Strigeidida</taxon>
        <taxon>Schistosomatoidea</taxon>
        <taxon>Schistosomatidae</taxon>
        <taxon>Trichobilharzia</taxon>
    </lineage>
</organism>
<dbReference type="GO" id="GO:0006325">
    <property type="term" value="P:chromatin organization"/>
    <property type="evidence" value="ECO:0007669"/>
    <property type="project" value="UniProtKB-KW"/>
</dbReference>
<feature type="compositionally biased region" description="Basic residues" evidence="5">
    <location>
        <begin position="224"/>
        <end position="233"/>
    </location>
</feature>
<dbReference type="WBParaSite" id="TREG1_125840.2">
    <property type="protein sequence ID" value="TREG1_125840.2"/>
    <property type="gene ID" value="TREG1_125840"/>
</dbReference>
<evidence type="ECO:0000256" key="4">
    <source>
        <dbReference type="ARBA" id="ARBA00023242"/>
    </source>
</evidence>
<dbReference type="AlphaFoldDB" id="A0AA85IWU5"/>
<keyword evidence="2" id="KW-0156">Chromatin regulator</keyword>
<evidence type="ECO:0000259" key="7">
    <source>
        <dbReference type="PROSITE" id="PS51998"/>
    </source>
</evidence>
<dbReference type="InterPro" id="IPR014876">
    <property type="entry name" value="DEK_C"/>
</dbReference>
<keyword evidence="4" id="KW-0539">Nucleus</keyword>
<sequence length="430" mass="48102">MESATLMDSVDSHEEKVNTDGDVEKPDAEDSVSVSEAEVKQNESINGHEVDTSEKRQRKKVQRLSETWNRVHVEKEEERVKAVQAVTAAFEGATGTALGEIPLIEATIRKVKPADLKLLHLIIYGRPGSVNEIRSNLRKFRGFGFQPGSEQYEKKSTYIQQRQTTDLRESLRILNLEVTGTREQLASRLLEFLHKPSADSVKYKGKIVKKQGRKSTSKGDGTTTKKRKSKSPKKNATTSEPSVDNSSQQDVDEPPSMSSESSESESDISSEAESVKKKRKKKTTTPTPRQKRTNKKVQQQKTPKSNAKRTKKNALNDSEDDENDGDADNDNDDNNESVPAKIQKLDSKKNELNSDEEDAPLSKLTSSKATPPSDDELKKHIISLLQTVNLEETSLKVVREKVFANYPNVDLSDRKDFINSTVKEVFTSTV</sequence>
<dbReference type="InterPro" id="IPR003034">
    <property type="entry name" value="SAP_dom"/>
</dbReference>
<feature type="compositionally biased region" description="Acidic residues" evidence="5">
    <location>
        <begin position="317"/>
        <end position="335"/>
    </location>
</feature>
<keyword evidence="3" id="KW-0238">DNA-binding</keyword>
<feature type="compositionally biased region" description="Polar residues" evidence="5">
    <location>
        <begin position="235"/>
        <end position="249"/>
    </location>
</feature>
<evidence type="ECO:0008006" key="10">
    <source>
        <dbReference type="Google" id="ProtNLM"/>
    </source>
</evidence>
<dbReference type="PANTHER" id="PTHR13468:SF1">
    <property type="entry name" value="PROTEIN DEK"/>
    <property type="match status" value="1"/>
</dbReference>
<evidence type="ECO:0000259" key="6">
    <source>
        <dbReference type="PROSITE" id="PS50800"/>
    </source>
</evidence>
<dbReference type="Proteomes" id="UP000050795">
    <property type="component" value="Unassembled WGS sequence"/>
</dbReference>
<proteinExistence type="predicted"/>
<dbReference type="Pfam" id="PF08766">
    <property type="entry name" value="DEK_C"/>
    <property type="match status" value="1"/>
</dbReference>
<dbReference type="PROSITE" id="PS51998">
    <property type="entry name" value="DEK_C"/>
    <property type="match status" value="1"/>
</dbReference>
<feature type="compositionally biased region" description="Basic and acidic residues" evidence="5">
    <location>
        <begin position="37"/>
        <end position="55"/>
    </location>
</feature>
<dbReference type="Gene3D" id="1.10.10.60">
    <property type="entry name" value="Homeodomain-like"/>
    <property type="match status" value="1"/>
</dbReference>
<feature type="compositionally biased region" description="Basic and acidic residues" evidence="5">
    <location>
        <begin position="10"/>
        <end position="28"/>
    </location>
</feature>
<dbReference type="GO" id="GO:0003677">
    <property type="term" value="F:DNA binding"/>
    <property type="evidence" value="ECO:0007669"/>
    <property type="project" value="UniProtKB-KW"/>
</dbReference>
<comment type="subcellular location">
    <subcellularLocation>
        <location evidence="1">Nucleus</location>
    </subcellularLocation>
</comment>
<dbReference type="GO" id="GO:0042393">
    <property type="term" value="F:histone binding"/>
    <property type="evidence" value="ECO:0007669"/>
    <property type="project" value="TreeGrafter"/>
</dbReference>
<evidence type="ECO:0000256" key="3">
    <source>
        <dbReference type="ARBA" id="ARBA00023125"/>
    </source>
</evidence>
<keyword evidence="8" id="KW-1185">Reference proteome</keyword>
<feature type="compositionally biased region" description="Basic and acidic residues" evidence="5">
    <location>
        <begin position="343"/>
        <end position="352"/>
    </location>
</feature>
<accession>A0AA85IWU5</accession>
<evidence type="ECO:0000256" key="1">
    <source>
        <dbReference type="ARBA" id="ARBA00004123"/>
    </source>
</evidence>
<evidence type="ECO:0000313" key="8">
    <source>
        <dbReference type="Proteomes" id="UP000050795"/>
    </source>
</evidence>
<dbReference type="GO" id="GO:2000779">
    <property type="term" value="P:regulation of double-strand break repair"/>
    <property type="evidence" value="ECO:0007669"/>
    <property type="project" value="TreeGrafter"/>
</dbReference>
<feature type="region of interest" description="Disordered" evidence="5">
    <location>
        <begin position="203"/>
        <end position="375"/>
    </location>
</feature>
<evidence type="ECO:0000313" key="9">
    <source>
        <dbReference type="WBParaSite" id="TREG1_125840.2"/>
    </source>
</evidence>